<dbReference type="PANTHER" id="PTHR18968">
    <property type="entry name" value="THIAMINE PYROPHOSPHATE ENZYMES"/>
    <property type="match status" value="1"/>
</dbReference>
<evidence type="ECO:0000313" key="8">
    <source>
        <dbReference type="EMBL" id="RZN55490.1"/>
    </source>
</evidence>
<dbReference type="GO" id="GO:0050660">
    <property type="term" value="F:flavin adenine dinucleotide binding"/>
    <property type="evidence" value="ECO:0007669"/>
    <property type="project" value="TreeGrafter"/>
</dbReference>
<protein>
    <submittedName>
        <fullName evidence="8">Thiamine pyrophosphate-binding protein</fullName>
    </submittedName>
</protein>
<dbReference type="GO" id="GO:0030976">
    <property type="term" value="F:thiamine pyrophosphate binding"/>
    <property type="evidence" value="ECO:0007669"/>
    <property type="project" value="InterPro"/>
</dbReference>
<evidence type="ECO:0000256" key="3">
    <source>
        <dbReference type="ARBA" id="ARBA00023052"/>
    </source>
</evidence>
<feature type="domain" description="Thiamine pyrophosphate enzyme TPP-binding" evidence="6">
    <location>
        <begin position="345"/>
        <end position="489"/>
    </location>
</feature>
<dbReference type="GO" id="GO:0000287">
    <property type="term" value="F:magnesium ion binding"/>
    <property type="evidence" value="ECO:0007669"/>
    <property type="project" value="InterPro"/>
</dbReference>
<evidence type="ECO:0000313" key="10">
    <source>
        <dbReference type="Proteomes" id="UP000316080"/>
    </source>
</evidence>
<evidence type="ECO:0000256" key="4">
    <source>
        <dbReference type="RuleBase" id="RU362132"/>
    </source>
</evidence>
<evidence type="ECO:0000256" key="2">
    <source>
        <dbReference type="ARBA" id="ARBA00007812"/>
    </source>
</evidence>
<sequence length="506" mass="55672">MINTLERLGFRIAFGIPGMWSIPIYEALASSKIKHILVRHEQNAVFAADGYARSSGNIGLCFGSAGQGAINIASGIVTPFRDHSPVLSITSHIPTYEQGKGWIEDIDLRAVFSPITKFFAQIEDPLKAYEILCNAYLSCIEGCPGPSHIVIPGDIQRKESIDLNYIPIPKKIIPKEEDVKIVIEKILNAKFPLILAGRGCILSNSSDLLLRFIESTGIPVVTSMMGRGIIPEDHPLCLGPVGRRGFEKANKALSQCDLLLVLGCRLTNMTISNIDLKCQIIQVDIEEKNFSPIANIKVKSDISSFLERLNINKKFMINIKKSYGEDTIEYAKAIASFSDAIFTIDIGQHTIWILNAIIAKNPRQIIFSGNMSSMGFSIPAAIGAKLANPNGRVISIVGDGGFQISSSELATIKENDITIVICLFNNRSLGLIRQIQEIVYGRTFGVNYSDSPDYLKLAEAYGIDAIRVSSPKELIEVINKVKEPTLIEIPISKEEKVKITKPRILE</sequence>
<dbReference type="Pfam" id="PF02776">
    <property type="entry name" value="TPP_enzyme_N"/>
    <property type="match status" value="1"/>
</dbReference>
<proteinExistence type="inferred from homology"/>
<evidence type="ECO:0000256" key="1">
    <source>
        <dbReference type="ARBA" id="ARBA00001964"/>
    </source>
</evidence>
<feature type="domain" description="Thiamine pyrophosphate enzyme central" evidence="5">
    <location>
        <begin position="181"/>
        <end position="309"/>
    </location>
</feature>
<dbReference type="PANTHER" id="PTHR18968:SF13">
    <property type="entry name" value="ACETOLACTATE SYNTHASE CATALYTIC SUBUNIT, MITOCHONDRIAL"/>
    <property type="match status" value="1"/>
</dbReference>
<dbReference type="GO" id="GO:0005948">
    <property type="term" value="C:acetolactate synthase complex"/>
    <property type="evidence" value="ECO:0007669"/>
    <property type="project" value="TreeGrafter"/>
</dbReference>
<dbReference type="InterPro" id="IPR000399">
    <property type="entry name" value="TPP-bd_CS"/>
</dbReference>
<feature type="domain" description="Thiamine pyrophosphate enzyme N-terminal TPP-binding" evidence="7">
    <location>
        <begin position="1"/>
        <end position="107"/>
    </location>
</feature>
<comment type="cofactor">
    <cofactor evidence="1">
        <name>thiamine diphosphate</name>
        <dbReference type="ChEBI" id="CHEBI:58937"/>
    </cofactor>
</comment>
<dbReference type="EMBL" id="QNVI01000062">
    <property type="protein sequence ID" value="TDA37880.1"/>
    <property type="molecule type" value="Genomic_DNA"/>
</dbReference>
<dbReference type="GO" id="GO:0003984">
    <property type="term" value="F:acetolactate synthase activity"/>
    <property type="evidence" value="ECO:0007669"/>
    <property type="project" value="TreeGrafter"/>
</dbReference>
<accession>A0A520KEH7</accession>
<dbReference type="AlphaFoldDB" id="A0A520KEH7"/>
<dbReference type="GO" id="GO:0044272">
    <property type="term" value="P:sulfur compound biosynthetic process"/>
    <property type="evidence" value="ECO:0007669"/>
    <property type="project" value="UniProtKB-ARBA"/>
</dbReference>
<dbReference type="InterPro" id="IPR029035">
    <property type="entry name" value="DHS-like_NAD/FAD-binding_dom"/>
</dbReference>
<evidence type="ECO:0000259" key="5">
    <source>
        <dbReference type="Pfam" id="PF00205"/>
    </source>
</evidence>
<reference evidence="9 11" key="1">
    <citation type="journal article" date="2019" name="Nat. Microbiol.">
        <title>Expanding anaerobic alkane metabolism in the domain of Archaea.</title>
        <authorList>
            <person name="Wang Y."/>
            <person name="Wegener G."/>
            <person name="Hou J."/>
            <person name="Wang F."/>
            <person name="Xiao X."/>
        </authorList>
    </citation>
    <scope>NUCLEOTIDE SEQUENCE [LARGE SCALE GENOMIC DNA]</scope>
    <source>
        <strain evidence="9">WYZ-LMO11</strain>
    </source>
</reference>
<dbReference type="Pfam" id="PF00205">
    <property type="entry name" value="TPP_enzyme_M"/>
    <property type="match status" value="1"/>
</dbReference>
<dbReference type="InterPro" id="IPR029061">
    <property type="entry name" value="THDP-binding"/>
</dbReference>
<dbReference type="PROSITE" id="PS00187">
    <property type="entry name" value="TPP_ENZYMES"/>
    <property type="match status" value="1"/>
</dbReference>
<dbReference type="SUPFAM" id="SSF52518">
    <property type="entry name" value="Thiamin diphosphate-binding fold (THDP-binding)"/>
    <property type="match status" value="2"/>
</dbReference>
<dbReference type="InterPro" id="IPR012000">
    <property type="entry name" value="Thiamin_PyroP_enz_cen_dom"/>
</dbReference>
<keyword evidence="3 4" id="KW-0786">Thiamine pyrophosphate</keyword>
<dbReference type="GO" id="GO:0009097">
    <property type="term" value="P:isoleucine biosynthetic process"/>
    <property type="evidence" value="ECO:0007669"/>
    <property type="project" value="TreeGrafter"/>
</dbReference>
<dbReference type="Gene3D" id="3.40.50.970">
    <property type="match status" value="2"/>
</dbReference>
<dbReference type="Pfam" id="PF02775">
    <property type="entry name" value="TPP_enzyme_C"/>
    <property type="match status" value="1"/>
</dbReference>
<dbReference type="Gene3D" id="3.40.50.1220">
    <property type="entry name" value="TPP-binding domain"/>
    <property type="match status" value="1"/>
</dbReference>
<evidence type="ECO:0000313" key="9">
    <source>
        <dbReference type="EMBL" id="TDA37880.1"/>
    </source>
</evidence>
<dbReference type="Proteomes" id="UP000316080">
    <property type="component" value="Unassembled WGS sequence"/>
</dbReference>
<dbReference type="InterPro" id="IPR045229">
    <property type="entry name" value="TPP_enz"/>
</dbReference>
<dbReference type="GO" id="GO:0009099">
    <property type="term" value="P:L-valine biosynthetic process"/>
    <property type="evidence" value="ECO:0007669"/>
    <property type="project" value="TreeGrafter"/>
</dbReference>
<organism evidence="8 10">
    <name type="scientific">Thermoproteota archaeon</name>
    <dbReference type="NCBI Taxonomy" id="2056631"/>
    <lineage>
        <taxon>Archaea</taxon>
        <taxon>Thermoproteota</taxon>
    </lineage>
</organism>
<evidence type="ECO:0000259" key="7">
    <source>
        <dbReference type="Pfam" id="PF02776"/>
    </source>
</evidence>
<comment type="caution">
    <text evidence="8">The sequence shown here is derived from an EMBL/GenBank/DDBJ whole genome shotgun (WGS) entry which is preliminary data.</text>
</comment>
<dbReference type="InterPro" id="IPR011766">
    <property type="entry name" value="TPP_enzyme_TPP-bd"/>
</dbReference>
<name>A0A520KEH7_9CREN</name>
<dbReference type="InterPro" id="IPR012001">
    <property type="entry name" value="Thiamin_PyroP_enz_TPP-bd_dom"/>
</dbReference>
<dbReference type="Proteomes" id="UP000317265">
    <property type="component" value="Unassembled WGS sequence"/>
</dbReference>
<dbReference type="SUPFAM" id="SSF52467">
    <property type="entry name" value="DHS-like NAD/FAD-binding domain"/>
    <property type="match status" value="1"/>
</dbReference>
<gene>
    <name evidence="9" type="ORF">DSO09_05920</name>
    <name evidence="8" type="ORF">EF809_05230</name>
</gene>
<comment type="similarity">
    <text evidence="2 4">Belongs to the TPP enzyme family.</text>
</comment>
<reference evidence="8 10" key="2">
    <citation type="journal article" date="2019" name="Nat. Microbiol.">
        <title>Wide diversity of methane and short-chain alkane metabolisms in uncultured archaea.</title>
        <authorList>
            <person name="Borrel G."/>
            <person name="Adam P.S."/>
            <person name="McKay L.J."/>
            <person name="Chen L.X."/>
            <person name="Sierra-Garcia I.N."/>
            <person name="Sieber C.M."/>
            <person name="Letourneur Q."/>
            <person name="Ghozlane A."/>
            <person name="Andersen G.L."/>
            <person name="Li W.J."/>
            <person name="Hallam S.J."/>
            <person name="Muyzer G."/>
            <person name="de Oliveira V.M."/>
            <person name="Inskeep W.P."/>
            <person name="Banfield J.F."/>
            <person name="Gribaldo S."/>
        </authorList>
    </citation>
    <scope>NUCLEOTIDE SEQUENCE [LARGE SCALE GENOMIC DNA]</scope>
    <source>
        <strain evidence="8">Verst-YHS</strain>
    </source>
</reference>
<evidence type="ECO:0000259" key="6">
    <source>
        <dbReference type="Pfam" id="PF02775"/>
    </source>
</evidence>
<dbReference type="CDD" id="cd07035">
    <property type="entry name" value="TPP_PYR_POX_like"/>
    <property type="match status" value="1"/>
</dbReference>
<dbReference type="EMBL" id="RXIH01000043">
    <property type="protein sequence ID" value="RZN55490.1"/>
    <property type="molecule type" value="Genomic_DNA"/>
</dbReference>
<evidence type="ECO:0000313" key="11">
    <source>
        <dbReference type="Proteomes" id="UP000317265"/>
    </source>
</evidence>